<dbReference type="Proteomes" id="UP000886595">
    <property type="component" value="Unassembled WGS sequence"/>
</dbReference>
<proteinExistence type="predicted"/>
<dbReference type="EMBL" id="JAAMPC010000017">
    <property type="protein sequence ID" value="KAG2247629.1"/>
    <property type="molecule type" value="Genomic_DNA"/>
</dbReference>
<dbReference type="AlphaFoldDB" id="A0A8X7PDA3"/>
<evidence type="ECO:0000313" key="2">
    <source>
        <dbReference type="Proteomes" id="UP000886595"/>
    </source>
</evidence>
<gene>
    <name evidence="1" type="ORF">Bca52824_087257</name>
</gene>
<accession>A0A8X7PDA3</accession>
<organism evidence="1 2">
    <name type="scientific">Brassica carinata</name>
    <name type="common">Ethiopian mustard</name>
    <name type="synonym">Abyssinian cabbage</name>
    <dbReference type="NCBI Taxonomy" id="52824"/>
    <lineage>
        <taxon>Eukaryota</taxon>
        <taxon>Viridiplantae</taxon>
        <taxon>Streptophyta</taxon>
        <taxon>Embryophyta</taxon>
        <taxon>Tracheophyta</taxon>
        <taxon>Spermatophyta</taxon>
        <taxon>Magnoliopsida</taxon>
        <taxon>eudicotyledons</taxon>
        <taxon>Gunneridae</taxon>
        <taxon>Pentapetalae</taxon>
        <taxon>rosids</taxon>
        <taxon>malvids</taxon>
        <taxon>Brassicales</taxon>
        <taxon>Brassicaceae</taxon>
        <taxon>Brassiceae</taxon>
        <taxon>Brassica</taxon>
    </lineage>
</organism>
<name>A0A8X7PDA3_BRACI</name>
<reference evidence="1 2" key="1">
    <citation type="submission" date="2020-02" db="EMBL/GenBank/DDBJ databases">
        <authorList>
            <person name="Ma Q."/>
            <person name="Huang Y."/>
            <person name="Song X."/>
            <person name="Pei D."/>
        </authorList>
    </citation>
    <scope>NUCLEOTIDE SEQUENCE [LARGE SCALE GENOMIC DNA]</scope>
    <source>
        <strain evidence="1">Sxm20200214</strain>
        <tissue evidence="1">Leaf</tissue>
    </source>
</reference>
<keyword evidence="2" id="KW-1185">Reference proteome</keyword>
<sequence>MAGDVGETNDRFFKVRPDFVNIWTLSGEAAVDQEDKIVVPPRKEPEELSVVTSPKQLLLLTSSVLGTKWISVSVKEGPGVADSDFQTTEMPTSLSPAINLLFSMIMSPDWSSLSVDIANLPLSSADIRKDNNNVTSLASKIGLDKDEKQEHLDTKATMVRVNSRQLTNVIARFSLTIYRMHIRHSRFRSSSRVDWLASGEDTRLKSFFDWLRSDLYSLSLERHQH</sequence>
<comment type="caution">
    <text evidence="1">The sequence shown here is derived from an EMBL/GenBank/DDBJ whole genome shotgun (WGS) entry which is preliminary data.</text>
</comment>
<protein>
    <submittedName>
        <fullName evidence="1">Uncharacterized protein</fullName>
    </submittedName>
</protein>
<evidence type="ECO:0000313" key="1">
    <source>
        <dbReference type="EMBL" id="KAG2247629.1"/>
    </source>
</evidence>